<dbReference type="Gene3D" id="1.10.287.950">
    <property type="entry name" value="Methyl-accepting chemotaxis protein"/>
    <property type="match status" value="1"/>
</dbReference>
<dbReference type="Pfam" id="PF00672">
    <property type="entry name" value="HAMP"/>
    <property type="match status" value="1"/>
</dbReference>
<dbReference type="PROSITE" id="PS50111">
    <property type="entry name" value="CHEMOTAXIS_TRANSDUC_2"/>
    <property type="match status" value="1"/>
</dbReference>
<dbReference type="Proteomes" id="UP001596055">
    <property type="component" value="Unassembled WGS sequence"/>
</dbReference>
<dbReference type="InterPro" id="IPR029151">
    <property type="entry name" value="Sensor-like_sf"/>
</dbReference>
<evidence type="ECO:0000256" key="5">
    <source>
        <dbReference type="ARBA" id="ARBA00022989"/>
    </source>
</evidence>
<evidence type="ECO:0000313" key="14">
    <source>
        <dbReference type="Proteomes" id="UP001596055"/>
    </source>
</evidence>
<dbReference type="PANTHER" id="PTHR32089:SF117">
    <property type="entry name" value="METHYL ACCEPTING SENSORY TRANSDUCER WITH CACHE_1 SMALL MOLECULE BINDING DOMAIN"/>
    <property type="match status" value="1"/>
</dbReference>
<keyword evidence="7 9" id="KW-0807">Transducer</keyword>
<evidence type="ECO:0000256" key="8">
    <source>
        <dbReference type="ARBA" id="ARBA00029447"/>
    </source>
</evidence>
<dbReference type="InterPro" id="IPR003660">
    <property type="entry name" value="HAMP_dom"/>
</dbReference>
<dbReference type="RefSeq" id="WP_248157815.1">
    <property type="nucleotide sequence ID" value="NZ_JAKZAJ010000003.1"/>
</dbReference>
<dbReference type="EMBL" id="JBHSNL010000001">
    <property type="protein sequence ID" value="MFC5543812.1"/>
    <property type="molecule type" value="Genomic_DNA"/>
</dbReference>
<dbReference type="InterPro" id="IPR004089">
    <property type="entry name" value="MCPsignal_dom"/>
</dbReference>
<keyword evidence="3" id="KW-0145">Chemotaxis</keyword>
<dbReference type="Pfam" id="PF02743">
    <property type="entry name" value="dCache_1"/>
    <property type="match status" value="1"/>
</dbReference>
<evidence type="ECO:0000313" key="13">
    <source>
        <dbReference type="EMBL" id="MFC5543812.1"/>
    </source>
</evidence>
<dbReference type="Gene3D" id="3.30.450.20">
    <property type="entry name" value="PAS domain"/>
    <property type="match status" value="2"/>
</dbReference>
<dbReference type="CDD" id="cd12913">
    <property type="entry name" value="PDC1_MCP_like"/>
    <property type="match status" value="1"/>
</dbReference>
<dbReference type="Pfam" id="PF00015">
    <property type="entry name" value="MCPsignal"/>
    <property type="match status" value="1"/>
</dbReference>
<evidence type="ECO:0000256" key="2">
    <source>
        <dbReference type="ARBA" id="ARBA00022475"/>
    </source>
</evidence>
<dbReference type="CDD" id="cd11386">
    <property type="entry name" value="MCP_signal"/>
    <property type="match status" value="1"/>
</dbReference>
<dbReference type="PANTHER" id="PTHR32089">
    <property type="entry name" value="METHYL-ACCEPTING CHEMOTAXIS PROTEIN MCPB"/>
    <property type="match status" value="1"/>
</dbReference>
<dbReference type="PROSITE" id="PS50885">
    <property type="entry name" value="HAMP"/>
    <property type="match status" value="1"/>
</dbReference>
<evidence type="ECO:0000256" key="9">
    <source>
        <dbReference type="PROSITE-ProRule" id="PRU00284"/>
    </source>
</evidence>
<feature type="transmembrane region" description="Helical" evidence="10">
    <location>
        <begin position="275"/>
        <end position="296"/>
    </location>
</feature>
<evidence type="ECO:0000256" key="4">
    <source>
        <dbReference type="ARBA" id="ARBA00022692"/>
    </source>
</evidence>
<evidence type="ECO:0000256" key="3">
    <source>
        <dbReference type="ARBA" id="ARBA00022500"/>
    </source>
</evidence>
<accession>A0ABW0RIB2</accession>
<evidence type="ECO:0000256" key="7">
    <source>
        <dbReference type="ARBA" id="ARBA00023224"/>
    </source>
</evidence>
<dbReference type="SMART" id="SM00304">
    <property type="entry name" value="HAMP"/>
    <property type="match status" value="2"/>
</dbReference>
<feature type="domain" description="HAMP" evidence="12">
    <location>
        <begin position="297"/>
        <end position="351"/>
    </location>
</feature>
<dbReference type="CDD" id="cd06225">
    <property type="entry name" value="HAMP"/>
    <property type="match status" value="1"/>
</dbReference>
<keyword evidence="6 10" id="KW-0472">Membrane</keyword>
<name>A0ABW0RIB2_9GAMM</name>
<feature type="domain" description="Methyl-accepting transducer" evidence="11">
    <location>
        <begin position="356"/>
        <end position="592"/>
    </location>
</feature>
<organism evidence="13 14">
    <name type="scientific">Marinobacter koreensis</name>
    <dbReference type="NCBI Taxonomy" id="335974"/>
    <lineage>
        <taxon>Bacteria</taxon>
        <taxon>Pseudomonadati</taxon>
        <taxon>Pseudomonadota</taxon>
        <taxon>Gammaproteobacteria</taxon>
        <taxon>Pseudomonadales</taxon>
        <taxon>Marinobacteraceae</taxon>
        <taxon>Marinobacter</taxon>
    </lineage>
</organism>
<dbReference type="SUPFAM" id="SSF58104">
    <property type="entry name" value="Methyl-accepting chemotaxis protein (MCP) signaling domain"/>
    <property type="match status" value="1"/>
</dbReference>
<comment type="subcellular location">
    <subcellularLocation>
        <location evidence="1">Cell membrane</location>
        <topology evidence="1">Multi-pass membrane protein</topology>
    </subcellularLocation>
</comment>
<comment type="similarity">
    <text evidence="8">Belongs to the methyl-accepting chemotaxis (MCP) protein family.</text>
</comment>
<dbReference type="SUPFAM" id="SSF103190">
    <property type="entry name" value="Sensory domain-like"/>
    <property type="match status" value="1"/>
</dbReference>
<dbReference type="CDD" id="cd12912">
    <property type="entry name" value="PDC2_MCP_like"/>
    <property type="match status" value="1"/>
</dbReference>
<dbReference type="SMART" id="SM00283">
    <property type="entry name" value="MA"/>
    <property type="match status" value="1"/>
</dbReference>
<keyword evidence="2" id="KW-1003">Cell membrane</keyword>
<comment type="caution">
    <text evidence="13">The sequence shown here is derived from an EMBL/GenBank/DDBJ whole genome shotgun (WGS) entry which is preliminary data.</text>
</comment>
<dbReference type="InterPro" id="IPR033479">
    <property type="entry name" value="dCache_1"/>
</dbReference>
<proteinExistence type="inferred from homology"/>
<keyword evidence="14" id="KW-1185">Reference proteome</keyword>
<keyword evidence="4 10" id="KW-0812">Transmembrane</keyword>
<evidence type="ECO:0000256" key="6">
    <source>
        <dbReference type="ARBA" id="ARBA00023136"/>
    </source>
</evidence>
<keyword evidence="5 10" id="KW-1133">Transmembrane helix</keyword>
<protein>
    <submittedName>
        <fullName evidence="13">Methyl-accepting chemotaxis protein</fullName>
    </submittedName>
</protein>
<evidence type="ECO:0000259" key="11">
    <source>
        <dbReference type="PROSITE" id="PS50111"/>
    </source>
</evidence>
<reference evidence="14" key="1">
    <citation type="journal article" date="2019" name="Int. J. Syst. Evol. Microbiol.">
        <title>The Global Catalogue of Microorganisms (GCM) 10K type strain sequencing project: providing services to taxonomists for standard genome sequencing and annotation.</title>
        <authorList>
            <consortium name="The Broad Institute Genomics Platform"/>
            <consortium name="The Broad Institute Genome Sequencing Center for Infectious Disease"/>
            <person name="Wu L."/>
            <person name="Ma J."/>
        </authorList>
    </citation>
    <scope>NUCLEOTIDE SEQUENCE [LARGE SCALE GENOMIC DNA]</scope>
    <source>
        <strain evidence="14">CGMCC 4.1799</strain>
    </source>
</reference>
<evidence type="ECO:0000259" key="12">
    <source>
        <dbReference type="PROSITE" id="PS50885"/>
    </source>
</evidence>
<evidence type="ECO:0000256" key="1">
    <source>
        <dbReference type="ARBA" id="ARBA00004651"/>
    </source>
</evidence>
<evidence type="ECO:0000256" key="10">
    <source>
        <dbReference type="SAM" id="Phobius"/>
    </source>
</evidence>
<gene>
    <name evidence="13" type="ORF">ACFPQA_01990</name>
</gene>
<sequence>MNLSFGQKLLIAFGILLLLAMGAFTLSGDYRLRNTTDTYVTALVDDTVNQSTSSIAQWLNTRLGMTEATAKALEGVESDPAARNILMAITRSGGFKDVYVGRADGYMLMKTEKDNATLPADYDPRKRPWYKKGVELGQASFTAPYRDASSGETIISTMAPVASGSYKGVVGADITLGAIEKTLSTVTLANTGYAALISKDGTVLFHPDQELIGKNISALIGSEPKLDGSAIDYKTDEADWEVSFHPIADARGVDWYLGTFVNRDKIQAPVRNARVTGLIMAAIGLLIALVILHLGIKALMAPVRRLNQAMADISSGDADLTQRLDDSSHDEFGELARSFNRFVENIRNVVRDVQQGSEELASNVVSLKTTAGASRNSVEQQQSEIDMVATAINEMSAAANEIAQNAQQTADAANTADEDSRASLETVAASRDAVQKLATEVNAAAEVIDTLGRDVTSITSVLEVIQGIAEQTNLLALNAAIEAARAGEAGRGFAVVADEVRNLAQRTQSSTEEINNMIERLQKGANDAVDVMKASTAVSNVSMEKAQDAMEALNRIAEAITSISQMTSQIATASEEQTSVTEELNASINRIADQGQEAAAAASENDVYSGHIETIGHSLQQNVSRFRV</sequence>